<comment type="caution">
    <text evidence="1">The sequence shown here is derived from an EMBL/GenBank/DDBJ whole genome shotgun (WGS) entry which is preliminary data.</text>
</comment>
<protein>
    <submittedName>
        <fullName evidence="1">Uncharacterized protein</fullName>
    </submittedName>
</protein>
<dbReference type="EMBL" id="BARS01016735">
    <property type="protein sequence ID" value="GAF90189.1"/>
    <property type="molecule type" value="Genomic_DNA"/>
</dbReference>
<sequence>MADLTLEELLAATATYYRALKVKAMADDALVDAAIPFRRVAAQRPDLPATQEDVLATVEICREDQDIVEGWVEDVGTFYDKLCAEMAVVHMKADGRVVQ</sequence>
<evidence type="ECO:0000313" key="1">
    <source>
        <dbReference type="EMBL" id="GAF90189.1"/>
    </source>
</evidence>
<accession>X0TAE9</accession>
<proteinExistence type="predicted"/>
<organism evidence="1">
    <name type="scientific">marine sediment metagenome</name>
    <dbReference type="NCBI Taxonomy" id="412755"/>
    <lineage>
        <taxon>unclassified sequences</taxon>
        <taxon>metagenomes</taxon>
        <taxon>ecological metagenomes</taxon>
    </lineage>
</organism>
<gene>
    <name evidence="1" type="ORF">S01H1_27483</name>
</gene>
<name>X0TAE9_9ZZZZ</name>
<reference evidence="1" key="1">
    <citation type="journal article" date="2014" name="Front. Microbiol.">
        <title>High frequency of phylogenetically diverse reductive dehalogenase-homologous genes in deep subseafloor sedimentary metagenomes.</title>
        <authorList>
            <person name="Kawai M."/>
            <person name="Futagami T."/>
            <person name="Toyoda A."/>
            <person name="Takaki Y."/>
            <person name="Nishi S."/>
            <person name="Hori S."/>
            <person name="Arai W."/>
            <person name="Tsubouchi T."/>
            <person name="Morono Y."/>
            <person name="Uchiyama I."/>
            <person name="Ito T."/>
            <person name="Fujiyama A."/>
            <person name="Inagaki F."/>
            <person name="Takami H."/>
        </authorList>
    </citation>
    <scope>NUCLEOTIDE SEQUENCE</scope>
    <source>
        <strain evidence="1">Expedition CK06-06</strain>
    </source>
</reference>
<dbReference type="AlphaFoldDB" id="X0TAE9"/>